<keyword evidence="5" id="KW-0418">Kinase</keyword>
<evidence type="ECO:0000256" key="4">
    <source>
        <dbReference type="ARBA" id="ARBA00022741"/>
    </source>
</evidence>
<dbReference type="Gene3D" id="3.30.200.20">
    <property type="entry name" value="Phosphorylase Kinase, domain 1"/>
    <property type="match status" value="1"/>
</dbReference>
<keyword evidence="11" id="KW-1185">Reference proteome</keyword>
<feature type="region of interest" description="Disordered" evidence="8">
    <location>
        <begin position="638"/>
        <end position="694"/>
    </location>
</feature>
<dbReference type="PROSITE" id="PS00107">
    <property type="entry name" value="PROTEIN_KINASE_ATP"/>
    <property type="match status" value="1"/>
</dbReference>
<dbReference type="Pfam" id="PF00069">
    <property type="entry name" value="Pkinase"/>
    <property type="match status" value="1"/>
</dbReference>
<feature type="region of interest" description="Disordered" evidence="8">
    <location>
        <begin position="1003"/>
        <end position="1029"/>
    </location>
</feature>
<organism evidence="10 11">
    <name type="scientific">Clavelina lepadiformis</name>
    <name type="common">Light-bulb sea squirt</name>
    <name type="synonym">Ascidia lepadiformis</name>
    <dbReference type="NCBI Taxonomy" id="159417"/>
    <lineage>
        <taxon>Eukaryota</taxon>
        <taxon>Metazoa</taxon>
        <taxon>Chordata</taxon>
        <taxon>Tunicata</taxon>
        <taxon>Ascidiacea</taxon>
        <taxon>Aplousobranchia</taxon>
        <taxon>Clavelinidae</taxon>
        <taxon>Clavelina</taxon>
    </lineage>
</organism>
<feature type="compositionally biased region" description="Basic and acidic residues" evidence="8">
    <location>
        <begin position="638"/>
        <end position="647"/>
    </location>
</feature>
<dbReference type="Gene3D" id="1.10.510.10">
    <property type="entry name" value="Transferase(Phosphotransferase) domain 1"/>
    <property type="match status" value="1"/>
</dbReference>
<evidence type="ECO:0000313" key="11">
    <source>
        <dbReference type="Proteomes" id="UP001642483"/>
    </source>
</evidence>
<feature type="compositionally biased region" description="Basic residues" evidence="8">
    <location>
        <begin position="904"/>
        <end position="913"/>
    </location>
</feature>
<dbReference type="PANTHER" id="PTHR24056:SF111">
    <property type="entry name" value="CYCLIN-DEPENDENT KINASE-LIKE 5"/>
    <property type="match status" value="1"/>
</dbReference>
<dbReference type="InterPro" id="IPR050108">
    <property type="entry name" value="CDK"/>
</dbReference>
<dbReference type="InterPro" id="IPR008271">
    <property type="entry name" value="Ser/Thr_kinase_AS"/>
</dbReference>
<dbReference type="Proteomes" id="UP001642483">
    <property type="component" value="Unassembled WGS sequence"/>
</dbReference>
<feature type="domain" description="Protein kinase" evidence="9">
    <location>
        <begin position="4"/>
        <end position="288"/>
    </location>
</feature>
<dbReference type="PROSITE" id="PS50011">
    <property type="entry name" value="PROTEIN_KINASE_DOM"/>
    <property type="match status" value="1"/>
</dbReference>
<evidence type="ECO:0000256" key="7">
    <source>
        <dbReference type="PROSITE-ProRule" id="PRU10141"/>
    </source>
</evidence>
<evidence type="ECO:0000256" key="3">
    <source>
        <dbReference type="ARBA" id="ARBA00022679"/>
    </source>
</evidence>
<evidence type="ECO:0000256" key="8">
    <source>
        <dbReference type="SAM" id="MobiDB-lite"/>
    </source>
</evidence>
<comment type="similarity">
    <text evidence="1">Belongs to the protein kinase superfamily. CMGC Ser/Thr protein kinase family. CDC2/CDKX subfamily.</text>
</comment>
<evidence type="ECO:0000256" key="1">
    <source>
        <dbReference type="ARBA" id="ARBA00006485"/>
    </source>
</evidence>
<protein>
    <recommendedName>
        <fullName evidence="9">Protein kinase domain-containing protein</fullName>
    </recommendedName>
</protein>
<gene>
    <name evidence="10" type="ORF">CVLEPA_LOCUS30746</name>
</gene>
<evidence type="ECO:0000259" key="9">
    <source>
        <dbReference type="PROSITE" id="PS50011"/>
    </source>
</evidence>
<feature type="region of interest" description="Disordered" evidence="8">
    <location>
        <begin position="811"/>
        <end position="854"/>
    </location>
</feature>
<dbReference type="InterPro" id="IPR011009">
    <property type="entry name" value="Kinase-like_dom_sf"/>
</dbReference>
<dbReference type="InterPro" id="IPR017441">
    <property type="entry name" value="Protein_kinase_ATP_BS"/>
</dbReference>
<feature type="region of interest" description="Disordered" evidence="8">
    <location>
        <begin position="744"/>
        <end position="787"/>
    </location>
</feature>
<keyword evidence="6 7" id="KW-0067">ATP-binding</keyword>
<name>A0ABP0H0L6_CLALP</name>
<feature type="region of interest" description="Disordered" evidence="8">
    <location>
        <begin position="377"/>
        <end position="405"/>
    </location>
</feature>
<proteinExistence type="inferred from homology"/>
<sequence length="1082" mass="121497">MNKYDVLGIVGEGAYGVVLKCKHKETQALVAIKKFKDKEDNEDVQKTTLRELKMLKSLKQENIVELKEAFRRRGKLFLVFEYVEKNMLEVLEERPNGVSQERARSYIYQLLKAVHWCHANNVIHRDIKPENLLISNDGVLKLCDFGFARQVSMTNRSTYTDYVATRWYRSPELLLGLRYDKGVDVWSIGCILGELSDGQPLFPGESEIDQLFTIQKMLGAPPPDQMKAMFTAHRFRGLKFPVTATSESLEQRYCGVINGIMLDFMAKTLTMDPKKRFTTAQGLEHPAFQIERLKDKNLDFFKETSKLAKAQSAKSLSRKNKNLDDLDTLNISEVPSNVDLLTYQPNNKQKQQADLNKNGVLSRKNKKSAKLLHMLKAQGDTKSEAQKSNSDIALPDPANASSYGSDSSILDNAAADQNGSFYTKSLNSSSDADNETSKSVNHKLNSLKWAQATTPVGNNLRNPYPGDDFSGDVGDGRSHNVTEVLDEGNASKKITFKNCSSSPEDDAEDSSWFLKKSILKPNFAEDISEEDDNVFLKRNNSKKLDNKENLYRECKSSLAHQNMGKLHPDSDLSPQEDFYHSPRDAGCGRFSDFFQKHDASTQLNKSKTPLMTENNIRAAIAATLQMPTINFRGGQFDQMKKTSESKDLPSSTVKSSKSNFLGKSKTSLKEKHSKEDKLNPMKENNDYPSQQSTTKGVVNSVKSFMTSIPVEESSHQKNRFTELSDYKKELKRIKSSFLRKKIDPDKSKLSKLQRHESLDSNHSSSSTGSGVHHRYHGSDGTNSHLPQASMSTLVEGGHHYHAQQHSDLTGLSSTLAGNLHGQQSSTPRTPKEGKKAKEKRAKSHYNDSMLDNDKSSLGTSFVARAYSRLHHLHGEESSPYDNSESSRREPAITASKSTIPGIMPKKKKGRKNKVSNVLDDRASFQNSGIVKQHIALWDNRANEVQQNSSTRGKKSVAGVGNPSKSYRKLMQTPVHICDTMPQHQPTYPNQQFPYINQNNLQLTNYQSGPTESRLSHARNSNSHLPRTDKKNLDYSLEDQLNADLHISSNNGVHFEASPRNHNAMLNSMKSAKRRKIPDYNAS</sequence>
<comment type="caution">
    <text evidence="10">The sequence shown here is derived from an EMBL/GenBank/DDBJ whole genome shotgun (WGS) entry which is preliminary data.</text>
</comment>
<feature type="binding site" evidence="7">
    <location>
        <position position="34"/>
    </location>
    <ligand>
        <name>ATP</name>
        <dbReference type="ChEBI" id="CHEBI:30616"/>
    </ligand>
</feature>
<dbReference type="SUPFAM" id="SSF56112">
    <property type="entry name" value="Protein kinase-like (PK-like)"/>
    <property type="match status" value="1"/>
</dbReference>
<evidence type="ECO:0000256" key="5">
    <source>
        <dbReference type="ARBA" id="ARBA00022777"/>
    </source>
</evidence>
<feature type="region of interest" description="Disordered" evidence="8">
    <location>
        <begin position="454"/>
        <end position="486"/>
    </location>
</feature>
<evidence type="ECO:0000313" key="10">
    <source>
        <dbReference type="EMBL" id="CAK8697541.1"/>
    </source>
</evidence>
<dbReference type="InterPro" id="IPR000719">
    <property type="entry name" value="Prot_kinase_dom"/>
</dbReference>
<dbReference type="PROSITE" id="PS00108">
    <property type="entry name" value="PROTEIN_KINASE_ST"/>
    <property type="match status" value="1"/>
</dbReference>
<dbReference type="EMBL" id="CAWYQH010000163">
    <property type="protein sequence ID" value="CAK8697541.1"/>
    <property type="molecule type" value="Genomic_DNA"/>
</dbReference>
<feature type="compositionally biased region" description="Polar residues" evidence="8">
    <location>
        <begin position="1003"/>
        <end position="1024"/>
    </location>
</feature>
<dbReference type="SMART" id="SM00220">
    <property type="entry name" value="S_TKc"/>
    <property type="match status" value="1"/>
</dbReference>
<feature type="compositionally biased region" description="Basic and acidic residues" evidence="8">
    <location>
        <begin position="744"/>
        <end position="759"/>
    </location>
</feature>
<feature type="region of interest" description="Disordered" evidence="8">
    <location>
        <begin position="873"/>
        <end position="913"/>
    </location>
</feature>
<keyword evidence="3" id="KW-0808">Transferase</keyword>
<feature type="compositionally biased region" description="Polar residues" evidence="8">
    <location>
        <begin position="648"/>
        <end position="665"/>
    </location>
</feature>
<feature type="region of interest" description="Disordered" evidence="8">
    <location>
        <begin position="943"/>
        <end position="965"/>
    </location>
</feature>
<feature type="compositionally biased region" description="Basic and acidic residues" evidence="8">
    <location>
        <begin position="667"/>
        <end position="685"/>
    </location>
</feature>
<feature type="compositionally biased region" description="Low complexity" evidence="8">
    <location>
        <begin position="760"/>
        <end position="770"/>
    </location>
</feature>
<keyword evidence="2" id="KW-0723">Serine/threonine-protein kinase</keyword>
<evidence type="ECO:0000256" key="2">
    <source>
        <dbReference type="ARBA" id="ARBA00022527"/>
    </source>
</evidence>
<feature type="compositionally biased region" description="Polar residues" evidence="8">
    <location>
        <begin position="811"/>
        <end position="828"/>
    </location>
</feature>
<accession>A0ABP0H0L6</accession>
<dbReference type="CDD" id="cd07833">
    <property type="entry name" value="STKc_CDKL"/>
    <property type="match status" value="1"/>
</dbReference>
<keyword evidence="4 7" id="KW-0547">Nucleotide-binding</keyword>
<evidence type="ECO:0000256" key="6">
    <source>
        <dbReference type="ARBA" id="ARBA00022840"/>
    </source>
</evidence>
<reference evidence="10 11" key="1">
    <citation type="submission" date="2024-02" db="EMBL/GenBank/DDBJ databases">
        <authorList>
            <person name="Daric V."/>
            <person name="Darras S."/>
        </authorList>
    </citation>
    <scope>NUCLEOTIDE SEQUENCE [LARGE SCALE GENOMIC DNA]</scope>
</reference>
<dbReference type="PANTHER" id="PTHR24056">
    <property type="entry name" value="CELL DIVISION PROTEIN KINASE"/>
    <property type="match status" value="1"/>
</dbReference>